<keyword evidence="6" id="KW-0147">Chitin-binding</keyword>
<dbReference type="SUPFAM" id="SSF54556">
    <property type="entry name" value="Chitinase insertion domain"/>
    <property type="match status" value="1"/>
</dbReference>
<dbReference type="Pfam" id="PF00704">
    <property type="entry name" value="Glyco_hydro_18"/>
    <property type="match status" value="1"/>
</dbReference>
<dbReference type="InterPro" id="IPR001223">
    <property type="entry name" value="Glyco_hydro18_cat"/>
</dbReference>
<feature type="transmembrane region" description="Helical" evidence="15">
    <location>
        <begin position="1150"/>
        <end position="1168"/>
    </location>
</feature>
<dbReference type="PANTHER" id="PTHR47700:SF2">
    <property type="entry name" value="CHITINASE"/>
    <property type="match status" value="1"/>
</dbReference>
<dbReference type="InterPro" id="IPR017853">
    <property type="entry name" value="GH"/>
</dbReference>
<keyword evidence="11 13" id="KW-0326">Glycosidase</keyword>
<dbReference type="Gene3D" id="3.30.60.10">
    <property type="entry name" value="Endochitinase-like"/>
    <property type="match status" value="1"/>
</dbReference>
<dbReference type="SMART" id="SM00636">
    <property type="entry name" value="Glyco_18"/>
    <property type="match status" value="1"/>
</dbReference>
<dbReference type="GO" id="GO:0008061">
    <property type="term" value="F:chitin binding"/>
    <property type="evidence" value="ECO:0007669"/>
    <property type="project" value="UniProtKB-KW"/>
</dbReference>
<dbReference type="SUPFAM" id="SSF57016">
    <property type="entry name" value="Plant lectins/antimicrobial peptides"/>
    <property type="match status" value="1"/>
</dbReference>
<dbReference type="Gene3D" id="3.20.20.80">
    <property type="entry name" value="Glycosidases"/>
    <property type="match status" value="1"/>
</dbReference>
<feature type="signal peptide" evidence="16">
    <location>
        <begin position="1"/>
        <end position="19"/>
    </location>
</feature>
<dbReference type="PANTHER" id="PTHR47700">
    <property type="entry name" value="V CHITINASE, PUTATIVE (AFU_ORTHOLOGUE AFUA_6G13720)-RELATED"/>
    <property type="match status" value="1"/>
</dbReference>
<sequence>MISFILALWSLAITQRATAWDISQIENYADSIKTVDYSSRSRSDVLHPSTFDSLLDTWKRQQKVFASAKASRCPSLCSDVGPYPEKWAVYADLDRLKACNETLLFGVNIFNNLPDGVARTSIRVCTADFDRSPPSSRRDGNASPESRPSNEQLVTSAIRLALGGKKAEAYLTDDVMAAGRQIINYVNNKPTVNGNQPTLALVSVRDNVMMGVYTGHRARQQGIHETLLEKVLAEVQQNGASDSMLMELCDNDFKRGADYIVGVAASTVGNFSFVQEAAITWACGKCMTDDTVMTVLPKVYSGVTWNVLNVSPNFTSSVNKKTMTQDTPKSRHDGTCITRQAVSGDSCASLAAKCGISPPDFTKYNSYDKSLCSKLVPGQHVCCSKGRLPDLRPKPGKDGVCHVYTTNGGDTCSTISAAHGLEASDIEKFNKKTWNFPGCKNLWAHIKICLSKGDPPMPAEIAVSLQSQSTRTTWEDANQSQVPGTKRPKRGTDLADLNPCPLNACCNIWGNCGVTAEFCTESKSESGAPGTAAPGENGCISNCGVEIVKSDAPERPIRIGYFEAWNANRPCLNMRADQISTDEYTHIHFAFPNVTEDFKINVSNIQKEFDRFKKLTGVKRVVSLGGWAFSNDAATVHILRNAVLLQNQVTFQRNIVDFLEEHELDGIDLDWEYPEAMDIDGTPPGSELEGDLLAVFIKRLRKSMPEGKSISFAAPSSYWYLRAYPIEVMAPFVNYVVYMTYDLHGQWDHGNAFTSPGCPSGNCLRSHINMTETITALSMLTKAGMPSNKIAVGITSYGRSFHMAEKNCYSEWCLFTGTRVKSEATPGICTGEPGYIANAEIEEMREQYLTHIKSDLLADIIVYNDTEYVSYMTDEHKTARKALYDMWHMAGTSDWAVDLQSSSYDNYYNEDYVSEPLAKCDGTYDNIDDVHNDKATSRTTASTNTSSGLWARCLRRPSGGSLVDYAYLPFDKSPGLLTKIVLKVKDEDKLKKFILEEYTIDWDNIEFVEISLEDNGSGHGCNLGPCGMYFIAGVPRLKRNADVPNPKSSVAESISNLRKLPDVLLDTAKDINDLPADSSPEDVIDGAMLPVFMVMTATEAMNQVADIGEELEEAERKWIIGMIVTAILFVIPAIGSALTAVTGIAMIARVATLAAEAGNAVYGAIDIAENPENAVAGIFGIVLGIAGVGSAVKGVWKEAASLRRGFKAADLASLGGGVKSKVDLVDSMVKVCRIKS</sequence>
<comment type="catalytic activity">
    <reaction evidence="1">
        <text>Random endo-hydrolysis of N-acetyl-beta-D-glucosaminide (1-&gt;4)-beta-linkages in chitin and chitodextrins.</text>
        <dbReference type="EC" id="3.2.1.14"/>
    </reaction>
</comment>
<dbReference type="InterPro" id="IPR053214">
    <property type="entry name" value="LysM12-like"/>
</dbReference>
<protein>
    <recommendedName>
        <fullName evidence="4">chitinase</fullName>
        <ecNumber evidence="4">3.2.1.14</ecNumber>
    </recommendedName>
</protein>
<dbReference type="Pfam" id="PF01476">
    <property type="entry name" value="LysM"/>
    <property type="match status" value="2"/>
</dbReference>
<keyword evidence="20" id="KW-1185">Reference proteome</keyword>
<evidence type="ECO:0000256" key="14">
    <source>
        <dbReference type="SAM" id="MobiDB-lite"/>
    </source>
</evidence>
<dbReference type="PROSITE" id="PS51782">
    <property type="entry name" value="LYSM"/>
    <property type="match status" value="2"/>
</dbReference>
<dbReference type="GO" id="GO:0006032">
    <property type="term" value="P:chitin catabolic process"/>
    <property type="evidence" value="ECO:0007669"/>
    <property type="project" value="UniProtKB-KW"/>
</dbReference>
<comment type="subcellular location">
    <subcellularLocation>
        <location evidence="2">Secreted</location>
    </subcellularLocation>
</comment>
<dbReference type="SMART" id="SM00257">
    <property type="entry name" value="LysM"/>
    <property type="match status" value="2"/>
</dbReference>
<feature type="transmembrane region" description="Helical" evidence="15">
    <location>
        <begin position="1118"/>
        <end position="1138"/>
    </location>
</feature>
<comment type="caution">
    <text evidence="19">The sequence shown here is derived from an EMBL/GenBank/DDBJ whole genome shotgun (WGS) entry which is preliminary data.</text>
</comment>
<keyword evidence="10" id="KW-0119">Carbohydrate metabolism</keyword>
<dbReference type="PROSITE" id="PS01095">
    <property type="entry name" value="GH18_1"/>
    <property type="match status" value="1"/>
</dbReference>
<dbReference type="GO" id="GO:0000272">
    <property type="term" value="P:polysaccharide catabolic process"/>
    <property type="evidence" value="ECO:0007669"/>
    <property type="project" value="UniProtKB-KW"/>
</dbReference>
<dbReference type="InterPro" id="IPR036779">
    <property type="entry name" value="LysM_dom_sf"/>
</dbReference>
<gene>
    <name evidence="19" type="ORF">CCOS01_17074</name>
</gene>
<organism evidence="19 20">
    <name type="scientific">Colletotrichum costaricense</name>
    <dbReference type="NCBI Taxonomy" id="1209916"/>
    <lineage>
        <taxon>Eukaryota</taxon>
        <taxon>Fungi</taxon>
        <taxon>Dikarya</taxon>
        <taxon>Ascomycota</taxon>
        <taxon>Pezizomycotina</taxon>
        <taxon>Sordariomycetes</taxon>
        <taxon>Hypocreomycetidae</taxon>
        <taxon>Glomerellales</taxon>
        <taxon>Glomerellaceae</taxon>
        <taxon>Colletotrichum</taxon>
        <taxon>Colletotrichum acutatum species complex</taxon>
    </lineage>
</organism>
<dbReference type="SUPFAM" id="SSF54106">
    <property type="entry name" value="LysM domain"/>
    <property type="match status" value="1"/>
</dbReference>
<keyword evidence="9" id="KW-0843">Virulence</keyword>
<keyword evidence="5" id="KW-0964">Secreted</keyword>
<dbReference type="CDD" id="cd02878">
    <property type="entry name" value="GH18_zymocin_alpha"/>
    <property type="match status" value="1"/>
</dbReference>
<evidence type="ECO:0000256" key="8">
    <source>
        <dbReference type="ARBA" id="ARBA00023024"/>
    </source>
</evidence>
<keyword evidence="12" id="KW-0624">Polysaccharide degradation</keyword>
<dbReference type="EC" id="3.2.1.14" evidence="4"/>
<evidence type="ECO:0000256" key="3">
    <source>
        <dbReference type="ARBA" id="ARBA00008682"/>
    </source>
</evidence>
<feature type="compositionally biased region" description="Polar residues" evidence="14">
    <location>
        <begin position="468"/>
        <end position="483"/>
    </location>
</feature>
<feature type="compositionally biased region" description="Basic and acidic residues" evidence="14">
    <location>
        <begin position="128"/>
        <end position="140"/>
    </location>
</feature>
<feature type="region of interest" description="Disordered" evidence="14">
    <location>
        <begin position="128"/>
        <end position="151"/>
    </location>
</feature>
<feature type="region of interest" description="Disordered" evidence="14">
    <location>
        <begin position="468"/>
        <end position="491"/>
    </location>
</feature>
<dbReference type="Proteomes" id="UP001240678">
    <property type="component" value="Unassembled WGS sequence"/>
</dbReference>
<keyword evidence="15" id="KW-0472">Membrane</keyword>
<evidence type="ECO:0000259" key="18">
    <source>
        <dbReference type="PROSITE" id="PS51910"/>
    </source>
</evidence>
<dbReference type="GO" id="GO:0005576">
    <property type="term" value="C:extracellular region"/>
    <property type="evidence" value="ECO:0007669"/>
    <property type="project" value="UniProtKB-SubCell"/>
</dbReference>
<keyword evidence="15" id="KW-1133">Transmembrane helix</keyword>
<evidence type="ECO:0000256" key="11">
    <source>
        <dbReference type="ARBA" id="ARBA00023295"/>
    </source>
</evidence>
<dbReference type="CDD" id="cd00035">
    <property type="entry name" value="ChtBD1"/>
    <property type="match status" value="1"/>
</dbReference>
<evidence type="ECO:0000256" key="6">
    <source>
        <dbReference type="ARBA" id="ARBA00022669"/>
    </source>
</evidence>
<evidence type="ECO:0000256" key="5">
    <source>
        <dbReference type="ARBA" id="ARBA00022525"/>
    </source>
</evidence>
<evidence type="ECO:0000256" key="16">
    <source>
        <dbReference type="SAM" id="SignalP"/>
    </source>
</evidence>
<dbReference type="InterPro" id="IPR036861">
    <property type="entry name" value="Endochitinase-like_sf"/>
</dbReference>
<dbReference type="AlphaFoldDB" id="A0AAJ0DR65"/>
<keyword evidence="15" id="KW-0812">Transmembrane</keyword>
<dbReference type="PROSITE" id="PS51910">
    <property type="entry name" value="GH18_2"/>
    <property type="match status" value="1"/>
</dbReference>
<name>A0AAJ0DR65_9PEZI</name>
<comment type="similarity">
    <text evidence="3">Belongs to the glycosyl hydrolase 18 family. Chitinase class V subfamily.</text>
</comment>
<evidence type="ECO:0000256" key="1">
    <source>
        <dbReference type="ARBA" id="ARBA00000822"/>
    </source>
</evidence>
<dbReference type="InterPro" id="IPR029070">
    <property type="entry name" value="Chitinase_insertion_sf"/>
</dbReference>
<evidence type="ECO:0000313" key="20">
    <source>
        <dbReference type="Proteomes" id="UP001240678"/>
    </source>
</evidence>
<dbReference type="InterPro" id="IPR011583">
    <property type="entry name" value="Chitinase_II/V-like_cat"/>
</dbReference>
<evidence type="ECO:0000313" key="19">
    <source>
        <dbReference type="EMBL" id="KAK1503155.1"/>
    </source>
</evidence>
<dbReference type="GeneID" id="85348755"/>
<dbReference type="InterPro" id="IPR018392">
    <property type="entry name" value="LysM"/>
</dbReference>
<feature type="domain" description="LysM" evidence="17">
    <location>
        <begin position="402"/>
        <end position="450"/>
    </location>
</feature>
<dbReference type="Gene3D" id="3.10.50.10">
    <property type="match status" value="1"/>
</dbReference>
<evidence type="ECO:0000256" key="9">
    <source>
        <dbReference type="ARBA" id="ARBA00023026"/>
    </source>
</evidence>
<proteinExistence type="inferred from homology"/>
<reference evidence="19 20" key="1">
    <citation type="submission" date="2016-10" db="EMBL/GenBank/DDBJ databases">
        <title>The genome sequence of Colletotrichum fioriniae PJ7.</title>
        <authorList>
            <person name="Baroncelli R."/>
        </authorList>
    </citation>
    <scope>NUCLEOTIDE SEQUENCE [LARGE SCALE GENOMIC DNA]</scope>
    <source>
        <strain evidence="19 20">IMI 309622</strain>
    </source>
</reference>
<evidence type="ECO:0000256" key="12">
    <source>
        <dbReference type="ARBA" id="ARBA00023326"/>
    </source>
</evidence>
<dbReference type="Gene3D" id="3.10.350.10">
    <property type="entry name" value="LysM domain"/>
    <property type="match status" value="2"/>
</dbReference>
<accession>A0AAJ0DR65</accession>
<evidence type="ECO:0000256" key="10">
    <source>
        <dbReference type="ARBA" id="ARBA00023277"/>
    </source>
</evidence>
<keyword evidence="7 13" id="KW-0378">Hydrolase</keyword>
<feature type="transmembrane region" description="Helical" evidence="15">
    <location>
        <begin position="1174"/>
        <end position="1196"/>
    </location>
</feature>
<feature type="domain" description="LysM" evidence="17">
    <location>
        <begin position="337"/>
        <end position="383"/>
    </location>
</feature>
<dbReference type="GO" id="GO:0008843">
    <property type="term" value="F:endochitinase activity"/>
    <property type="evidence" value="ECO:0007669"/>
    <property type="project" value="UniProtKB-EC"/>
</dbReference>
<feature type="domain" description="GH18" evidence="18">
    <location>
        <begin position="556"/>
        <end position="915"/>
    </location>
</feature>
<evidence type="ECO:0000256" key="2">
    <source>
        <dbReference type="ARBA" id="ARBA00004613"/>
    </source>
</evidence>
<evidence type="ECO:0000256" key="4">
    <source>
        <dbReference type="ARBA" id="ARBA00012729"/>
    </source>
</evidence>
<dbReference type="EMBL" id="MOOE01000040">
    <property type="protein sequence ID" value="KAK1503155.1"/>
    <property type="molecule type" value="Genomic_DNA"/>
</dbReference>
<dbReference type="SUPFAM" id="SSF51445">
    <property type="entry name" value="(Trans)glycosidases"/>
    <property type="match status" value="1"/>
</dbReference>
<evidence type="ECO:0000259" key="17">
    <source>
        <dbReference type="PROSITE" id="PS51782"/>
    </source>
</evidence>
<feature type="chain" id="PRO_5042589775" description="chitinase" evidence="16">
    <location>
        <begin position="20"/>
        <end position="1236"/>
    </location>
</feature>
<keyword evidence="16" id="KW-0732">Signal</keyword>
<evidence type="ECO:0000256" key="13">
    <source>
        <dbReference type="RuleBase" id="RU000489"/>
    </source>
</evidence>
<keyword evidence="8" id="KW-0146">Chitin degradation</keyword>
<dbReference type="InterPro" id="IPR001579">
    <property type="entry name" value="Glyco_hydro_18_chit_AS"/>
</dbReference>
<evidence type="ECO:0000256" key="7">
    <source>
        <dbReference type="ARBA" id="ARBA00022801"/>
    </source>
</evidence>
<dbReference type="RefSeq" id="XP_060304237.1">
    <property type="nucleotide sequence ID" value="XM_060465208.1"/>
</dbReference>
<evidence type="ECO:0000256" key="15">
    <source>
        <dbReference type="SAM" id="Phobius"/>
    </source>
</evidence>